<evidence type="ECO:0000256" key="1">
    <source>
        <dbReference type="ARBA" id="ARBA00006844"/>
    </source>
</evidence>
<dbReference type="AlphaFoldDB" id="A0AAD5D6I8"/>
<dbReference type="PROSITE" id="PS51263">
    <property type="entry name" value="ADF_H"/>
    <property type="match status" value="1"/>
</dbReference>
<dbReference type="EMBL" id="JAMZMK010002519">
    <property type="protein sequence ID" value="KAI7754773.1"/>
    <property type="molecule type" value="Genomic_DNA"/>
</dbReference>
<dbReference type="GO" id="GO:0030042">
    <property type="term" value="P:actin filament depolymerization"/>
    <property type="evidence" value="ECO:0007669"/>
    <property type="project" value="InterPro"/>
</dbReference>
<name>A0AAD5D6I8_AMBAR</name>
<dbReference type="SMART" id="SM00102">
    <property type="entry name" value="ADF"/>
    <property type="match status" value="1"/>
</dbReference>
<proteinExistence type="inferred from homology"/>
<dbReference type="PANTHER" id="PTHR11913">
    <property type="entry name" value="COFILIN-RELATED"/>
    <property type="match status" value="1"/>
</dbReference>
<comment type="similarity">
    <text evidence="1">Belongs to the actin-binding proteins ADF family.</text>
</comment>
<dbReference type="GO" id="GO:0003779">
    <property type="term" value="F:actin binding"/>
    <property type="evidence" value="ECO:0007669"/>
    <property type="project" value="UniProtKB-KW"/>
</dbReference>
<evidence type="ECO:0000313" key="5">
    <source>
        <dbReference type="Proteomes" id="UP001206925"/>
    </source>
</evidence>
<dbReference type="Gene3D" id="3.40.20.10">
    <property type="entry name" value="Severin"/>
    <property type="match status" value="1"/>
</dbReference>
<dbReference type="SUPFAM" id="SSF55753">
    <property type="entry name" value="Actin depolymerizing proteins"/>
    <property type="match status" value="1"/>
</dbReference>
<comment type="caution">
    <text evidence="4">The sequence shown here is derived from an EMBL/GenBank/DDBJ whole genome shotgun (WGS) entry which is preliminary data.</text>
</comment>
<evidence type="ECO:0000259" key="3">
    <source>
        <dbReference type="PROSITE" id="PS51263"/>
    </source>
</evidence>
<evidence type="ECO:0000313" key="4">
    <source>
        <dbReference type="EMBL" id="KAI7754773.1"/>
    </source>
</evidence>
<gene>
    <name evidence="4" type="ORF">M8C21_006648</name>
</gene>
<dbReference type="Proteomes" id="UP001206925">
    <property type="component" value="Unassembled WGS sequence"/>
</dbReference>
<evidence type="ECO:0000256" key="2">
    <source>
        <dbReference type="ARBA" id="ARBA00023203"/>
    </source>
</evidence>
<dbReference type="GO" id="GO:0015629">
    <property type="term" value="C:actin cytoskeleton"/>
    <property type="evidence" value="ECO:0007669"/>
    <property type="project" value="InterPro"/>
</dbReference>
<dbReference type="InterPro" id="IPR029006">
    <property type="entry name" value="ADF-H/Gelsolin-like_dom_sf"/>
</dbReference>
<sequence>MLQRKKAHQYVIFKIDEKKNEVVEKTGNPTESYDDFTSALPENDCRYAVFDFDFVTSKNCQKSKTFFIAWFIDMANSMTAALRGRRCSVCLQMTTHLRDHPNTPIRAEAMAVVVEGGGAQSGGQIGWVLVVGEIGGRRFGWIGKEVEKKIWVTLFCVV</sequence>
<feature type="domain" description="ADF-H" evidence="3">
    <location>
        <begin position="1"/>
        <end position="123"/>
    </location>
</feature>
<accession>A0AAD5D6I8</accession>
<protein>
    <recommendedName>
        <fullName evidence="3">ADF-H domain-containing protein</fullName>
    </recommendedName>
</protein>
<reference evidence="4" key="1">
    <citation type="submission" date="2022-06" db="EMBL/GenBank/DDBJ databases">
        <title>Uncovering the hologenomic basis of an extraordinary plant invasion.</title>
        <authorList>
            <person name="Bieker V.C."/>
            <person name="Martin M.D."/>
            <person name="Gilbert T."/>
            <person name="Hodgins K."/>
            <person name="Battlay P."/>
            <person name="Petersen B."/>
            <person name="Wilson J."/>
        </authorList>
    </citation>
    <scope>NUCLEOTIDE SEQUENCE</scope>
    <source>
        <strain evidence="4">AA19_3_7</strain>
        <tissue evidence="4">Leaf</tissue>
    </source>
</reference>
<keyword evidence="2" id="KW-0009">Actin-binding</keyword>
<dbReference type="InterPro" id="IPR017904">
    <property type="entry name" value="ADF/Cofilin"/>
</dbReference>
<organism evidence="4 5">
    <name type="scientific">Ambrosia artemisiifolia</name>
    <name type="common">Common ragweed</name>
    <dbReference type="NCBI Taxonomy" id="4212"/>
    <lineage>
        <taxon>Eukaryota</taxon>
        <taxon>Viridiplantae</taxon>
        <taxon>Streptophyta</taxon>
        <taxon>Embryophyta</taxon>
        <taxon>Tracheophyta</taxon>
        <taxon>Spermatophyta</taxon>
        <taxon>Magnoliopsida</taxon>
        <taxon>eudicotyledons</taxon>
        <taxon>Gunneridae</taxon>
        <taxon>Pentapetalae</taxon>
        <taxon>asterids</taxon>
        <taxon>campanulids</taxon>
        <taxon>Asterales</taxon>
        <taxon>Asteraceae</taxon>
        <taxon>Asteroideae</taxon>
        <taxon>Heliantheae alliance</taxon>
        <taxon>Heliantheae</taxon>
        <taxon>Ambrosia</taxon>
    </lineage>
</organism>
<keyword evidence="5" id="KW-1185">Reference proteome</keyword>
<dbReference type="InterPro" id="IPR002108">
    <property type="entry name" value="ADF-H"/>
</dbReference>
<dbReference type="Pfam" id="PF00241">
    <property type="entry name" value="Cofilin_ADF"/>
    <property type="match status" value="1"/>
</dbReference>